<dbReference type="Pfam" id="PF09351">
    <property type="entry name" value="DUF1993"/>
    <property type="match status" value="1"/>
</dbReference>
<dbReference type="PANTHER" id="PTHR36922:SF1">
    <property type="entry name" value="DUF1993 DOMAIN-CONTAINING PROTEIN"/>
    <property type="match status" value="1"/>
</dbReference>
<reference evidence="1 2" key="1">
    <citation type="submission" date="2019-07" db="EMBL/GenBank/DDBJ databases">
        <title>Whole genome shotgun sequence of Reyranella soli NBRC 108950.</title>
        <authorList>
            <person name="Hosoyama A."/>
            <person name="Uohara A."/>
            <person name="Ohji S."/>
            <person name="Ichikawa N."/>
        </authorList>
    </citation>
    <scope>NUCLEOTIDE SEQUENCE [LARGE SCALE GENOMIC DNA]</scope>
    <source>
        <strain evidence="1 2">NBRC 108950</strain>
    </source>
</reference>
<protein>
    <recommendedName>
        <fullName evidence="3">DUF1993 domain-containing protein</fullName>
    </recommendedName>
</protein>
<dbReference type="EMBL" id="BKAJ01000160">
    <property type="protein sequence ID" value="GEP60387.1"/>
    <property type="molecule type" value="Genomic_DNA"/>
</dbReference>
<proteinExistence type="predicted"/>
<dbReference type="Gene3D" id="1.20.120.450">
    <property type="entry name" value="dinb family like domain"/>
    <property type="match status" value="1"/>
</dbReference>
<accession>A0A512NN61</accession>
<gene>
    <name evidence="1" type="ORF">RSO01_75530</name>
</gene>
<dbReference type="RefSeq" id="WP_147155735.1">
    <property type="nucleotide sequence ID" value="NZ_BKAJ01000160.1"/>
</dbReference>
<evidence type="ECO:0008006" key="3">
    <source>
        <dbReference type="Google" id="ProtNLM"/>
    </source>
</evidence>
<dbReference type="InterPro" id="IPR034660">
    <property type="entry name" value="DinB/YfiT-like"/>
</dbReference>
<dbReference type="Proteomes" id="UP000321058">
    <property type="component" value="Unassembled WGS sequence"/>
</dbReference>
<dbReference type="AlphaFoldDB" id="A0A512NN61"/>
<comment type="caution">
    <text evidence="1">The sequence shown here is derived from an EMBL/GenBank/DDBJ whole genome shotgun (WGS) entry which is preliminary data.</text>
</comment>
<dbReference type="PANTHER" id="PTHR36922">
    <property type="entry name" value="BLL2446 PROTEIN"/>
    <property type="match status" value="1"/>
</dbReference>
<dbReference type="InterPro" id="IPR018531">
    <property type="entry name" value="DUF1993"/>
</dbReference>
<evidence type="ECO:0000313" key="1">
    <source>
        <dbReference type="EMBL" id="GEP60387.1"/>
    </source>
</evidence>
<name>A0A512NN61_9HYPH</name>
<sequence length="171" mass="19108">MPNDLFIYSTPVFARHLRILDDIVGIAERHASERNIDATALILARLYPDMFPFTGQVRAACGTAQRATARMLGLEPSESADNDKTFEDMHERIRGTVAFVSGFTEADFAGADQRTVSFPTANGSTPLTSRAYLTRFALPNFYFHLATAYDILRHNGVPLGKRDYLRIDSEM</sequence>
<dbReference type="OrthoDB" id="338237at2"/>
<organism evidence="1 2">
    <name type="scientific">Reyranella soli</name>
    <dbReference type="NCBI Taxonomy" id="1230389"/>
    <lineage>
        <taxon>Bacteria</taxon>
        <taxon>Pseudomonadati</taxon>
        <taxon>Pseudomonadota</taxon>
        <taxon>Alphaproteobacteria</taxon>
        <taxon>Hyphomicrobiales</taxon>
        <taxon>Reyranellaceae</taxon>
        <taxon>Reyranella</taxon>
    </lineage>
</organism>
<evidence type="ECO:0000313" key="2">
    <source>
        <dbReference type="Proteomes" id="UP000321058"/>
    </source>
</evidence>
<keyword evidence="2" id="KW-1185">Reference proteome</keyword>
<dbReference type="SUPFAM" id="SSF109854">
    <property type="entry name" value="DinB/YfiT-like putative metalloenzymes"/>
    <property type="match status" value="1"/>
</dbReference>